<reference evidence="2 3" key="1">
    <citation type="submission" date="2023-07" db="EMBL/GenBank/DDBJ databases">
        <title>Sorghum-associated microbial communities from plants grown in Nebraska, USA.</title>
        <authorList>
            <person name="Schachtman D."/>
        </authorList>
    </citation>
    <scope>NUCLEOTIDE SEQUENCE [LARGE SCALE GENOMIC DNA]</scope>
    <source>
        <strain evidence="2 3">BE211</strain>
    </source>
</reference>
<keyword evidence="3" id="KW-1185">Reference proteome</keyword>
<feature type="transmembrane region" description="Helical" evidence="1">
    <location>
        <begin position="191"/>
        <end position="211"/>
    </location>
</feature>
<sequence>MLKSNLIFTKAEHSKYDYILHITFALLLCFYSFLILFSSKLLGCLFFISGLAILSLTVWKGIKTFQSVFGVIALLFLLFFSRLLWMNAFYVLPVSFYKIFQAVFFIEFAVGLALLYSLITKTAPFVGRKLNFTIHGGYFLTGFLLITYTWLYSYGAVMQGDYTKLVWSLLILILWSGLYTLQYIYDGRKAMAAALFFLNIGVGCWSFYRWIHIFT</sequence>
<feature type="transmembrane region" description="Helical" evidence="1">
    <location>
        <begin position="165"/>
        <end position="185"/>
    </location>
</feature>
<evidence type="ECO:0000313" key="2">
    <source>
        <dbReference type="EMBL" id="MDR7074593.1"/>
    </source>
</evidence>
<feature type="transmembrane region" description="Helical" evidence="1">
    <location>
        <begin position="132"/>
        <end position="153"/>
    </location>
</feature>
<evidence type="ECO:0000256" key="1">
    <source>
        <dbReference type="SAM" id="Phobius"/>
    </source>
</evidence>
<organism evidence="2 3">
    <name type="scientific">Fictibacillus barbaricus</name>
    <dbReference type="NCBI Taxonomy" id="182136"/>
    <lineage>
        <taxon>Bacteria</taxon>
        <taxon>Bacillati</taxon>
        <taxon>Bacillota</taxon>
        <taxon>Bacilli</taxon>
        <taxon>Bacillales</taxon>
        <taxon>Fictibacillaceae</taxon>
        <taxon>Fictibacillus</taxon>
    </lineage>
</organism>
<keyword evidence="1" id="KW-0812">Transmembrane</keyword>
<dbReference type="EMBL" id="JAVDWA010000009">
    <property type="protein sequence ID" value="MDR7074593.1"/>
    <property type="molecule type" value="Genomic_DNA"/>
</dbReference>
<feature type="transmembrane region" description="Helical" evidence="1">
    <location>
        <begin position="99"/>
        <end position="120"/>
    </location>
</feature>
<gene>
    <name evidence="2" type="ORF">J2X07_003590</name>
</gene>
<evidence type="ECO:0008006" key="4">
    <source>
        <dbReference type="Google" id="ProtNLM"/>
    </source>
</evidence>
<protein>
    <recommendedName>
        <fullName evidence="4">Cytochrome c assembly protein domain-containing protein</fullName>
    </recommendedName>
</protein>
<comment type="caution">
    <text evidence="2">The sequence shown here is derived from an EMBL/GenBank/DDBJ whole genome shotgun (WGS) entry which is preliminary data.</text>
</comment>
<keyword evidence="1" id="KW-0472">Membrane</keyword>
<feature type="transmembrane region" description="Helical" evidence="1">
    <location>
        <begin position="68"/>
        <end position="92"/>
    </location>
</feature>
<feature type="transmembrane region" description="Helical" evidence="1">
    <location>
        <begin position="44"/>
        <end position="62"/>
    </location>
</feature>
<proteinExistence type="predicted"/>
<evidence type="ECO:0000313" key="3">
    <source>
        <dbReference type="Proteomes" id="UP001258181"/>
    </source>
</evidence>
<name>A0ABU1U5C8_9BACL</name>
<dbReference type="Proteomes" id="UP001258181">
    <property type="component" value="Unassembled WGS sequence"/>
</dbReference>
<feature type="transmembrane region" description="Helical" evidence="1">
    <location>
        <begin position="18"/>
        <end position="37"/>
    </location>
</feature>
<accession>A0ABU1U5C8</accession>
<dbReference type="RefSeq" id="WP_310261801.1">
    <property type="nucleotide sequence ID" value="NZ_JAVDWA010000009.1"/>
</dbReference>
<keyword evidence="1" id="KW-1133">Transmembrane helix</keyword>